<keyword evidence="3" id="KW-1185">Reference proteome</keyword>
<sequence>MGSESDDGSGNQSTDNSGGSVESERNSKGDANTYPPVVEPEAETKAQIEEDHEVTPDDTMVQYVHAREPNPGGVTQQLIDCFRVMWTVNRSKEFFNKGIVSKSGGFRDKPLMPETRVVMADIQAFLEIYRLFQIHQFEWMNITPREYTGHLPKKFYSIYATTLMNMAAETETSKREQRALAATFDILDAITVQGNVVDISEASISRMLHGPKYTTPTSIGLFKAKHHAVTSESEMEDPTSREHVMYWIAGYIAKEG</sequence>
<protein>
    <recommendedName>
        <fullName evidence="4">Integrase core domain containing protein</fullName>
    </recommendedName>
</protein>
<accession>M1DQ91</accession>
<dbReference type="HOGENOM" id="CLU_072932_0_0_1"/>
<dbReference type="AlphaFoldDB" id="M1DQ91"/>
<organism evidence="2 3">
    <name type="scientific">Solanum tuberosum</name>
    <name type="common">Potato</name>
    <dbReference type="NCBI Taxonomy" id="4113"/>
    <lineage>
        <taxon>Eukaryota</taxon>
        <taxon>Viridiplantae</taxon>
        <taxon>Streptophyta</taxon>
        <taxon>Embryophyta</taxon>
        <taxon>Tracheophyta</taxon>
        <taxon>Spermatophyta</taxon>
        <taxon>Magnoliopsida</taxon>
        <taxon>eudicotyledons</taxon>
        <taxon>Gunneridae</taxon>
        <taxon>Pentapetalae</taxon>
        <taxon>asterids</taxon>
        <taxon>lamiids</taxon>
        <taxon>Solanales</taxon>
        <taxon>Solanaceae</taxon>
        <taxon>Solanoideae</taxon>
        <taxon>Solaneae</taxon>
        <taxon>Solanum</taxon>
    </lineage>
</organism>
<dbReference type="Gramene" id="PGSC0003DMT400092652">
    <property type="protein sequence ID" value="PGSC0003DMT400092652"/>
    <property type="gene ID" value="PGSC0003DMG400042223"/>
</dbReference>
<evidence type="ECO:0000313" key="2">
    <source>
        <dbReference type="EnsemblPlants" id="PGSC0003DMT400092652"/>
    </source>
</evidence>
<proteinExistence type="predicted"/>
<dbReference type="Proteomes" id="UP000011115">
    <property type="component" value="Unassembled WGS sequence"/>
</dbReference>
<evidence type="ECO:0000313" key="3">
    <source>
        <dbReference type="Proteomes" id="UP000011115"/>
    </source>
</evidence>
<reference evidence="2" key="2">
    <citation type="submission" date="2015-06" db="UniProtKB">
        <authorList>
            <consortium name="EnsemblPlants"/>
        </authorList>
    </citation>
    <scope>IDENTIFICATION</scope>
    <source>
        <strain evidence="2">DM1-3 516 R44</strain>
    </source>
</reference>
<name>M1DQ91_SOLTU</name>
<feature type="region of interest" description="Disordered" evidence="1">
    <location>
        <begin position="1"/>
        <end position="48"/>
    </location>
</feature>
<dbReference type="InParanoid" id="M1DQ91"/>
<evidence type="ECO:0008006" key="4">
    <source>
        <dbReference type="Google" id="ProtNLM"/>
    </source>
</evidence>
<dbReference type="EnsemblPlants" id="PGSC0003DMT400092652">
    <property type="protein sequence ID" value="PGSC0003DMT400092652"/>
    <property type="gene ID" value="PGSC0003DMG400042223"/>
</dbReference>
<dbReference type="PaxDb" id="4113-PGSC0003DMT400092652"/>
<evidence type="ECO:0000256" key="1">
    <source>
        <dbReference type="SAM" id="MobiDB-lite"/>
    </source>
</evidence>
<reference evidence="3" key="1">
    <citation type="journal article" date="2011" name="Nature">
        <title>Genome sequence and analysis of the tuber crop potato.</title>
        <authorList>
            <consortium name="The Potato Genome Sequencing Consortium"/>
        </authorList>
    </citation>
    <scope>NUCLEOTIDE SEQUENCE [LARGE SCALE GENOMIC DNA]</scope>
    <source>
        <strain evidence="3">cv. DM1-3 516 R44</strain>
    </source>
</reference>
<feature type="compositionally biased region" description="Polar residues" evidence="1">
    <location>
        <begin position="8"/>
        <end position="20"/>
    </location>
</feature>